<proteinExistence type="predicted"/>
<reference evidence="1 2" key="1">
    <citation type="submission" date="2020-06" db="EMBL/GenBank/DDBJ databases">
        <title>Frischella cerana isolated from Apis cerana gut homogenate.</title>
        <authorList>
            <person name="Wolter L.A."/>
            <person name="Suenami S."/>
            <person name="Miyazaki R."/>
        </authorList>
    </citation>
    <scope>NUCLEOTIDE SEQUENCE [LARGE SCALE GENOMIC DNA]</scope>
    <source>
        <strain evidence="1 2">Ac13</strain>
    </source>
</reference>
<organism evidence="1 2">
    <name type="scientific">Frischella japonica</name>
    <dbReference type="NCBI Taxonomy" id="2741544"/>
    <lineage>
        <taxon>Bacteria</taxon>
        <taxon>Pseudomonadati</taxon>
        <taxon>Pseudomonadota</taxon>
        <taxon>Gammaproteobacteria</taxon>
        <taxon>Orbales</taxon>
        <taxon>Orbaceae</taxon>
        <taxon>Frischella</taxon>
    </lineage>
</organism>
<dbReference type="EMBL" id="JABURY010000020">
    <property type="protein sequence ID" value="MBC9131746.1"/>
    <property type="molecule type" value="Genomic_DNA"/>
</dbReference>
<keyword evidence="2" id="KW-1185">Reference proteome</keyword>
<comment type="caution">
    <text evidence="1">The sequence shown here is derived from an EMBL/GenBank/DDBJ whole genome shotgun (WGS) entry which is preliminary data.</text>
</comment>
<accession>A0ABR7R0C1</accession>
<dbReference type="RefSeq" id="WP_187756191.1">
    <property type="nucleotide sequence ID" value="NZ_JABURY010000020.1"/>
</dbReference>
<evidence type="ECO:0000313" key="1">
    <source>
        <dbReference type="EMBL" id="MBC9131746.1"/>
    </source>
</evidence>
<evidence type="ECO:0000313" key="2">
    <source>
        <dbReference type="Proteomes" id="UP000651208"/>
    </source>
</evidence>
<name>A0ABR7R0C1_9GAMM</name>
<dbReference type="Proteomes" id="UP000651208">
    <property type="component" value="Unassembled WGS sequence"/>
</dbReference>
<protein>
    <submittedName>
        <fullName evidence="1">Uncharacterized protein</fullName>
    </submittedName>
</protein>
<sequence length="581" mass="68093">MLQEQIDLLEIITIKQNSNPEINTLFKGLLYSPWQCSNKLIDKYVTKSLAKIVKRYKQSVLHFVFNTTKFNYYQTYICGIDLVLSDSKTGEEANFLAQLNLYKEVISEDLEKANLNFDELSSQGQGTLVGLYIYATIAVYEVAGIIQPIDNSKHFHLKIKKCYLDAYLIKQFRTFCNQYSCISDYLTLYELTKDLGLSQLQKNSEPLKSITNHLVDKTLSINIKYLDTPLSYSFQQLFNRAQLLTFLTCFLVVHCSTPNKIELKPVNIHNVEILKAGFNQNEIDNLIADIDNRTGFYNTVLERTEVNDWLNLKNFNLYYMFNIHAKSLLDKALRAHQKWFEINYLIPYFRKELDQERFIIGQGFKRTNKYQNRIANYDVDVVIYDKKTDLIYFCQLKHTVNFLTTNFRNELNTFSSEILEKGVNQLTALRKIINDDLIKQQLITAFQNTPLTKSYIRKNDFSKNSRFILIHNMQDFDLCTKNSITLYEWNTLRNLLKGSCIFTKIDKDHYYRGEKIKELSIDLADLNAVKEHSYMNNNINSSFKISKEYLELSIYSHSQTVIFNKIIINNIKLDCIAPYFN</sequence>
<gene>
    <name evidence="1" type="ORF">FcAc13_10575</name>
</gene>